<dbReference type="Pfam" id="PF04287">
    <property type="entry name" value="DUF446"/>
    <property type="match status" value="1"/>
</dbReference>
<keyword evidence="2" id="KW-0418">Kinase</keyword>
<dbReference type="SUPFAM" id="SSF158452">
    <property type="entry name" value="YqcC-like"/>
    <property type="match status" value="1"/>
</dbReference>
<dbReference type="OrthoDB" id="8794567at2"/>
<evidence type="ECO:0000313" key="2">
    <source>
        <dbReference type="EMBL" id="OOS04106.1"/>
    </source>
</evidence>
<organism evidence="2 3">
    <name type="scientific">[Haemophilus] felis</name>
    <dbReference type="NCBI Taxonomy" id="123822"/>
    <lineage>
        <taxon>Bacteria</taxon>
        <taxon>Pseudomonadati</taxon>
        <taxon>Pseudomonadota</taxon>
        <taxon>Gammaproteobacteria</taxon>
        <taxon>Pasteurellales</taxon>
        <taxon>Pasteurellaceae</taxon>
    </lineage>
</organism>
<evidence type="ECO:0000259" key="1">
    <source>
        <dbReference type="Pfam" id="PF04287"/>
    </source>
</evidence>
<dbReference type="PANTHER" id="PTHR39586:SF1">
    <property type="entry name" value="CYTOPLASMIC PROTEIN"/>
    <property type="match status" value="1"/>
</dbReference>
<keyword evidence="2" id="KW-0808">Transferase</keyword>
<name>A0A1T0B245_9PAST</name>
<dbReference type="PIRSF" id="PIRSF006257">
    <property type="entry name" value="UCP006257"/>
    <property type="match status" value="1"/>
</dbReference>
<dbReference type="STRING" id="123822.B0188_05410"/>
<dbReference type="GO" id="GO:0044010">
    <property type="term" value="P:single-species biofilm formation"/>
    <property type="evidence" value="ECO:0007669"/>
    <property type="project" value="TreeGrafter"/>
</dbReference>
<dbReference type="InterPro" id="IPR023376">
    <property type="entry name" value="YqcC-like_dom"/>
</dbReference>
<feature type="domain" description="YqcC-like" evidence="1">
    <location>
        <begin position="5"/>
        <end position="100"/>
    </location>
</feature>
<comment type="caution">
    <text evidence="2">The sequence shown here is derived from an EMBL/GenBank/DDBJ whole genome shotgun (WGS) entry which is preliminary data.</text>
</comment>
<dbReference type="InterPro" id="IPR007384">
    <property type="entry name" value="UCP006257"/>
</dbReference>
<dbReference type="EMBL" id="MUYB01000021">
    <property type="protein sequence ID" value="OOS04106.1"/>
    <property type="molecule type" value="Genomic_DNA"/>
</dbReference>
<dbReference type="GO" id="GO:0016301">
    <property type="term" value="F:kinase activity"/>
    <property type="evidence" value="ECO:0007669"/>
    <property type="project" value="UniProtKB-KW"/>
</dbReference>
<reference evidence="2 3" key="1">
    <citation type="submission" date="2017-02" db="EMBL/GenBank/DDBJ databases">
        <title>Draft genome sequence of Haemophilus felis CCUG 31170 type strain.</title>
        <authorList>
            <person name="Engstrom-Jakobsson H."/>
            <person name="Salva-Serra F."/>
            <person name="Thorell K."/>
            <person name="Gonzales-Siles L."/>
            <person name="Karlsson R."/>
            <person name="Boulund F."/>
            <person name="Engstrand L."/>
            <person name="Kristiansson E."/>
            <person name="Moore E."/>
        </authorList>
    </citation>
    <scope>NUCLEOTIDE SEQUENCE [LARGE SCALE GENOMIC DNA]</scope>
    <source>
        <strain evidence="2 3">CCUG 31170</strain>
    </source>
</reference>
<keyword evidence="3" id="KW-1185">Reference proteome</keyword>
<proteinExistence type="predicted"/>
<accession>A0A1T0B245</accession>
<dbReference type="AlphaFoldDB" id="A0A1T0B245"/>
<dbReference type="InterPro" id="IPR036814">
    <property type="entry name" value="YqcC-like_sf"/>
</dbReference>
<dbReference type="PANTHER" id="PTHR39586">
    <property type="entry name" value="CYTOPLASMIC PROTEIN-RELATED"/>
    <property type="match status" value="1"/>
</dbReference>
<dbReference type="Proteomes" id="UP000190023">
    <property type="component" value="Unassembled WGS sequence"/>
</dbReference>
<protein>
    <submittedName>
        <fullName evidence="2">Anhydro-N-acetylmuramic acid kinase</fullName>
    </submittedName>
</protein>
<sequence length="104" mass="12046">MYQKTQQALQNLQKVMQQQGLWQSQAPDEQAFLSEQPFALDTMTPTEWLQWIFIPRMFALIDAGATLPTQISISPYLEEALKEEVYLAELLMAIQTIENLLQEK</sequence>
<gene>
    <name evidence="2" type="ORF">B0188_05410</name>
</gene>
<dbReference type="Gene3D" id="1.20.1440.40">
    <property type="entry name" value="YqcC-like"/>
    <property type="match status" value="1"/>
</dbReference>
<evidence type="ECO:0000313" key="3">
    <source>
        <dbReference type="Proteomes" id="UP000190023"/>
    </source>
</evidence>